<reference evidence="3" key="1">
    <citation type="journal article" date="2019" name="Int. J. Syst. Evol. Microbiol.">
        <title>The Global Catalogue of Microorganisms (GCM) 10K type strain sequencing project: providing services to taxonomists for standard genome sequencing and annotation.</title>
        <authorList>
            <consortium name="The Broad Institute Genomics Platform"/>
            <consortium name="The Broad Institute Genome Sequencing Center for Infectious Disease"/>
            <person name="Wu L."/>
            <person name="Ma J."/>
        </authorList>
    </citation>
    <scope>NUCLEOTIDE SEQUENCE [LARGE SCALE GENOMIC DNA]</scope>
    <source>
        <strain evidence="3">R28</strain>
    </source>
</reference>
<dbReference type="Proteomes" id="UP001597383">
    <property type="component" value="Unassembled WGS sequence"/>
</dbReference>
<name>A0ABW4VVI4_9BACI</name>
<comment type="caution">
    <text evidence="2">The sequence shown here is derived from an EMBL/GenBank/DDBJ whole genome shotgun (WGS) entry which is preliminary data.</text>
</comment>
<evidence type="ECO:0000256" key="1">
    <source>
        <dbReference type="SAM" id="Phobius"/>
    </source>
</evidence>
<organism evidence="2 3">
    <name type="scientific">Ornithinibacillus salinisoli</name>
    <dbReference type="NCBI Taxonomy" id="1848459"/>
    <lineage>
        <taxon>Bacteria</taxon>
        <taxon>Bacillati</taxon>
        <taxon>Bacillota</taxon>
        <taxon>Bacilli</taxon>
        <taxon>Bacillales</taxon>
        <taxon>Bacillaceae</taxon>
        <taxon>Ornithinibacillus</taxon>
    </lineage>
</organism>
<feature type="transmembrane region" description="Helical" evidence="1">
    <location>
        <begin position="6"/>
        <end position="23"/>
    </location>
</feature>
<keyword evidence="1" id="KW-0812">Transmembrane</keyword>
<evidence type="ECO:0000313" key="2">
    <source>
        <dbReference type="EMBL" id="MFD2043682.1"/>
    </source>
</evidence>
<keyword evidence="1" id="KW-0472">Membrane</keyword>
<proteinExistence type="predicted"/>
<keyword evidence="3" id="KW-1185">Reference proteome</keyword>
<gene>
    <name evidence="2" type="ORF">ACFSJF_05240</name>
</gene>
<accession>A0ABW4VVI4</accession>
<sequence length="62" mass="7638">MLYDDFSQFILSLLIWWGFLLFFQRMNNRYPQKNTWKKDILLTLIQSLVALLILFPILSYFF</sequence>
<dbReference type="RefSeq" id="WP_377555413.1">
    <property type="nucleotide sequence ID" value="NZ_JBHUHQ010000009.1"/>
</dbReference>
<feature type="transmembrane region" description="Helical" evidence="1">
    <location>
        <begin position="44"/>
        <end position="61"/>
    </location>
</feature>
<evidence type="ECO:0000313" key="3">
    <source>
        <dbReference type="Proteomes" id="UP001597383"/>
    </source>
</evidence>
<dbReference type="EMBL" id="JBHUHQ010000009">
    <property type="protein sequence ID" value="MFD2043682.1"/>
    <property type="molecule type" value="Genomic_DNA"/>
</dbReference>
<keyword evidence="1" id="KW-1133">Transmembrane helix</keyword>
<protein>
    <submittedName>
        <fullName evidence="2">Uncharacterized protein</fullName>
    </submittedName>
</protein>